<dbReference type="SUPFAM" id="SSF53167">
    <property type="entry name" value="Purine and uridine phosphorylases"/>
    <property type="match status" value="1"/>
</dbReference>
<name>A0A8G2CLL6_ACIRU</name>
<dbReference type="EMBL" id="FTNE01000014">
    <property type="protein sequence ID" value="SIR04795.1"/>
    <property type="molecule type" value="Genomic_DNA"/>
</dbReference>
<dbReference type="GO" id="GO:0003824">
    <property type="term" value="F:catalytic activity"/>
    <property type="evidence" value="ECO:0007669"/>
    <property type="project" value="InterPro"/>
</dbReference>
<dbReference type="Pfam" id="PF01048">
    <property type="entry name" value="PNP_UDP_1"/>
    <property type="match status" value="1"/>
</dbReference>
<dbReference type="InterPro" id="IPR000845">
    <property type="entry name" value="Nucleoside_phosphorylase_d"/>
</dbReference>
<evidence type="ECO:0000313" key="2">
    <source>
        <dbReference type="EMBL" id="SIR04795.1"/>
    </source>
</evidence>
<dbReference type="GO" id="GO:0009116">
    <property type="term" value="P:nucleoside metabolic process"/>
    <property type="evidence" value="ECO:0007669"/>
    <property type="project" value="InterPro"/>
</dbReference>
<sequence>MLTRFNVLVEAGGGTPGGAQQAALRAIARGATILVSFGLAGGLDPGLRPGSLLIPNWIVSGQTRYRCDPELVRHMGGATVERLTGADAVAITSAEKAVLYETTAAAAVDLESVGVARVAALRQIPFAAMRAIADPADRALPPASLVALDDRGRIVISRVIASVMRRPGQIVDLIRLARDASAARRTLSRQAALYCQREDDGDVI</sequence>
<dbReference type="InterPro" id="IPR035994">
    <property type="entry name" value="Nucleoside_phosphorylase_sf"/>
</dbReference>
<protein>
    <submittedName>
        <fullName evidence="2">Adenosylhomocysteine nucleosidase</fullName>
    </submittedName>
</protein>
<accession>A0A8G2CLL6</accession>
<evidence type="ECO:0000259" key="1">
    <source>
        <dbReference type="Pfam" id="PF01048"/>
    </source>
</evidence>
<reference evidence="2 3" key="1">
    <citation type="submission" date="2017-01" db="EMBL/GenBank/DDBJ databases">
        <authorList>
            <person name="Varghese N."/>
            <person name="Submissions S."/>
        </authorList>
    </citation>
    <scope>NUCLEOTIDE SEQUENCE [LARGE SCALE GENOMIC DNA]</scope>
    <source>
        <strain evidence="2 3">ATCC 35905</strain>
    </source>
</reference>
<comment type="caution">
    <text evidence="2">The sequence shown here is derived from an EMBL/GenBank/DDBJ whole genome shotgun (WGS) entry which is preliminary data.</text>
</comment>
<dbReference type="Gene3D" id="3.40.50.1580">
    <property type="entry name" value="Nucleoside phosphorylase domain"/>
    <property type="match status" value="1"/>
</dbReference>
<feature type="domain" description="Nucleoside phosphorylase" evidence="1">
    <location>
        <begin position="7"/>
        <end position="143"/>
    </location>
</feature>
<evidence type="ECO:0000313" key="3">
    <source>
        <dbReference type="Proteomes" id="UP000186308"/>
    </source>
</evidence>
<dbReference type="AlphaFoldDB" id="A0A8G2CLL6"/>
<organism evidence="2 3">
    <name type="scientific">Acidiphilium rubrum</name>
    <dbReference type="NCBI Taxonomy" id="526"/>
    <lineage>
        <taxon>Bacteria</taxon>
        <taxon>Pseudomonadati</taxon>
        <taxon>Pseudomonadota</taxon>
        <taxon>Alphaproteobacteria</taxon>
        <taxon>Acetobacterales</taxon>
        <taxon>Acidocellaceae</taxon>
        <taxon>Acidiphilium</taxon>
    </lineage>
</organism>
<proteinExistence type="predicted"/>
<keyword evidence="3" id="KW-1185">Reference proteome</keyword>
<dbReference type="Proteomes" id="UP000186308">
    <property type="component" value="Unassembled WGS sequence"/>
</dbReference>
<gene>
    <name evidence="2" type="ORF">SAMN05421828_11446</name>
</gene>